<evidence type="ECO:0000313" key="3">
    <source>
        <dbReference type="Proteomes" id="UP001185779"/>
    </source>
</evidence>
<organism evidence="2 3">
    <name type="scientific">Gordonia amicalis</name>
    <dbReference type="NCBI Taxonomy" id="89053"/>
    <lineage>
        <taxon>Bacteria</taxon>
        <taxon>Bacillati</taxon>
        <taxon>Actinomycetota</taxon>
        <taxon>Actinomycetes</taxon>
        <taxon>Mycobacteriales</taxon>
        <taxon>Gordoniaceae</taxon>
        <taxon>Gordonia</taxon>
    </lineage>
</organism>
<accession>A0ABU4DFJ6</accession>
<keyword evidence="3" id="KW-1185">Reference proteome</keyword>
<gene>
    <name evidence="2" type="ORF">R3P94_14535</name>
</gene>
<sequence length="765" mass="81430">MKPKPKKQMIGVIAATTAAILMTPAIANAAPTGDATGGSKGGYGGAGLQGTWKYFKSAPKTPNGGADNNATAWQAFYKSITADRLGWSDEEREKYAEGQALKKGANPGVCKESRVIAWVAPATGIRSDGTAVQNPNDLVGAFPHTNARGTFGEVVKANTMNNSLATATPLTGSSLMNNDDVKKYLQWDKKNNNKMFASPGYTLLCSWWKRDEEKVREYETINRDSNLLNTNTAGVVAGATSYTTIVSPQILETKAGIAYDPIGKPNLHTQSSAILKTNFGKLMDEVVSGARAAQLAAIQTCAAGLAAAAATGGTASPAAIPGCAAAGEFAAEAAGRIAADQAIPRATVELDALNKEGLKEGGVLNVQESAAFASFLDPTSAEGGTKLPVKEATITKCKIKEKFNNDTNTWEQISKTCHKEVSIEPGENVAGTDIPVINWESNFYQIMSVHCNEKAAELSSNDPTLKVVNKDSTEKGGLSTVLMTKQYGGGRPLHLDFGDKGNPDREKAATGEIGYYDKECPFECAPAGAPRATLVSVKTPNVEPNNFKFFRDNVWRTVNITRWVPKASADVNIATALVPVSTTINRWVAGTPGTQTKTGGRFEMKTITGAKLFTGDSDPKEQKNYSLDLFSNANTTILPGLADTFQVRSSWASDANAPQVINVKWEYAPLVISTEFSKVGFGGAGGSMTNSHNQTQYPVQGKCYANYGTTKQYDTTDDFYNFTGTGSDNNLDNGEVLEGSNFSSKSKPADSQTNLVITFLRATTN</sequence>
<dbReference type="Proteomes" id="UP001185779">
    <property type="component" value="Unassembled WGS sequence"/>
</dbReference>
<dbReference type="EMBL" id="JAWLKI010000015">
    <property type="protein sequence ID" value="MDV6308512.1"/>
    <property type="molecule type" value="Genomic_DNA"/>
</dbReference>
<comment type="caution">
    <text evidence="2">The sequence shown here is derived from an EMBL/GenBank/DDBJ whole genome shotgun (WGS) entry which is preliminary data.</text>
</comment>
<reference evidence="2 3" key="1">
    <citation type="submission" date="2023-10" db="EMBL/GenBank/DDBJ databases">
        <title>Development of a sustainable strategy for remediation of hydrocarbon-contaminated territories based on the waste exchange concept.</title>
        <authorList>
            <person name="Krivoruchko A."/>
        </authorList>
    </citation>
    <scope>NUCLEOTIDE SEQUENCE [LARGE SCALE GENOMIC DNA]</scope>
    <source>
        <strain evidence="2 3">IEGM 1266</strain>
    </source>
</reference>
<feature type="signal peptide" evidence="1">
    <location>
        <begin position="1"/>
        <end position="29"/>
    </location>
</feature>
<evidence type="ECO:0000313" key="2">
    <source>
        <dbReference type="EMBL" id="MDV6308512.1"/>
    </source>
</evidence>
<protein>
    <submittedName>
        <fullName evidence="2">Uncharacterized protein</fullName>
    </submittedName>
</protein>
<feature type="chain" id="PRO_5046865691" evidence="1">
    <location>
        <begin position="30"/>
        <end position="765"/>
    </location>
</feature>
<proteinExistence type="predicted"/>
<name>A0ABU4DFJ6_9ACTN</name>
<dbReference type="RefSeq" id="WP_269550893.1">
    <property type="nucleotide sequence ID" value="NZ_JAPWID010000038.1"/>
</dbReference>
<evidence type="ECO:0000256" key="1">
    <source>
        <dbReference type="SAM" id="SignalP"/>
    </source>
</evidence>
<keyword evidence="1" id="KW-0732">Signal</keyword>